<dbReference type="SUPFAM" id="SSF52540">
    <property type="entry name" value="P-loop containing nucleoside triphosphate hydrolases"/>
    <property type="match status" value="1"/>
</dbReference>
<dbReference type="OrthoDB" id="205623at2759"/>
<reference evidence="6" key="1">
    <citation type="journal article" date="2017" name="Nat. Commun.">
        <title>The asparagus genome sheds light on the origin and evolution of a young Y chromosome.</title>
        <authorList>
            <person name="Harkess A."/>
            <person name="Zhou J."/>
            <person name="Xu C."/>
            <person name="Bowers J.E."/>
            <person name="Van der Hulst R."/>
            <person name="Ayyampalayam S."/>
            <person name="Mercati F."/>
            <person name="Riccardi P."/>
            <person name="McKain M.R."/>
            <person name="Kakrana A."/>
            <person name="Tang H."/>
            <person name="Ray J."/>
            <person name="Groenendijk J."/>
            <person name="Arikit S."/>
            <person name="Mathioni S.M."/>
            <person name="Nakano M."/>
            <person name="Shan H."/>
            <person name="Telgmann-Rauber A."/>
            <person name="Kanno A."/>
            <person name="Yue Z."/>
            <person name="Chen H."/>
            <person name="Li W."/>
            <person name="Chen Y."/>
            <person name="Xu X."/>
            <person name="Zhang Y."/>
            <person name="Luo S."/>
            <person name="Chen H."/>
            <person name="Gao J."/>
            <person name="Mao Z."/>
            <person name="Pires J.C."/>
            <person name="Luo M."/>
            <person name="Kudrna D."/>
            <person name="Wing R.A."/>
            <person name="Meyers B.C."/>
            <person name="Yi K."/>
            <person name="Kong H."/>
            <person name="Lavrijsen P."/>
            <person name="Sunseri F."/>
            <person name="Falavigna A."/>
            <person name="Ye Y."/>
            <person name="Leebens-Mack J.H."/>
            <person name="Chen G."/>
        </authorList>
    </citation>
    <scope>NUCLEOTIDE SEQUENCE [LARGE SCALE GENOMIC DNA]</scope>
    <source>
        <strain evidence="6">cv. DH0086</strain>
    </source>
</reference>
<dbReference type="Gene3D" id="3.40.50.300">
    <property type="entry name" value="P-loop containing nucleotide triphosphate hydrolases"/>
    <property type="match status" value="1"/>
</dbReference>
<proteinExistence type="inferred from homology"/>
<dbReference type="InterPro" id="IPR027417">
    <property type="entry name" value="P-loop_NTPase"/>
</dbReference>
<protein>
    <recommendedName>
        <fullName evidence="3">Sulfotransferase</fullName>
        <ecNumber evidence="3">2.8.2.-</ecNumber>
    </recommendedName>
</protein>
<dbReference type="Pfam" id="PF00685">
    <property type="entry name" value="Sulfotransfer_1"/>
    <property type="match status" value="1"/>
</dbReference>
<sequence length="346" mass="40522">MANHHPLYSKFFQTKKTEAEVEEELRTYTTHKELISSLPTNKYGLRLYGSFWLTEKNIISILSAQKHLKASPDDVFLSTYLKSGTTWIRALAFAVVNRRKFSFEDHPLLTTHPQEQDIAIHVEGAFSFPQVPDIDDAVNISQRRIYATHTPYSLLPQSVKKSTRVVYVSRDPKDALVSFWHFTNASRPPNAPFTSLEEMFDRFCEGGYLGTIWDHQMEYKEESMKRPESVLFLEYEEMQEKPEECVRRLAEFLGQPFTREEEEEEEAVQKIVSLCSLEFLKELQVSKNGRVYDQWGDYVMKYSSFYRKGKVGDWKVHMSPAMAEKIDRITQQKMGQYDLIDRHQIK</sequence>
<dbReference type="GO" id="GO:0008146">
    <property type="term" value="F:sulfotransferase activity"/>
    <property type="evidence" value="ECO:0007669"/>
    <property type="project" value="InterPro"/>
</dbReference>
<evidence type="ECO:0000313" key="5">
    <source>
        <dbReference type="EMBL" id="ONK64878.1"/>
    </source>
</evidence>
<evidence type="ECO:0000259" key="4">
    <source>
        <dbReference type="Pfam" id="PF00685"/>
    </source>
</evidence>
<keyword evidence="2 3" id="KW-0808">Transferase</keyword>
<gene>
    <name evidence="5" type="ORF">A4U43_C07F30940</name>
</gene>
<evidence type="ECO:0000256" key="3">
    <source>
        <dbReference type="RuleBase" id="RU361155"/>
    </source>
</evidence>
<comment type="similarity">
    <text evidence="1 3">Belongs to the sulfotransferase 1 family.</text>
</comment>
<feature type="domain" description="Sulfotransferase" evidence="4">
    <location>
        <begin position="72"/>
        <end position="337"/>
    </location>
</feature>
<organism evidence="5 6">
    <name type="scientific">Asparagus officinalis</name>
    <name type="common">Garden asparagus</name>
    <dbReference type="NCBI Taxonomy" id="4686"/>
    <lineage>
        <taxon>Eukaryota</taxon>
        <taxon>Viridiplantae</taxon>
        <taxon>Streptophyta</taxon>
        <taxon>Embryophyta</taxon>
        <taxon>Tracheophyta</taxon>
        <taxon>Spermatophyta</taxon>
        <taxon>Magnoliopsida</taxon>
        <taxon>Liliopsida</taxon>
        <taxon>Asparagales</taxon>
        <taxon>Asparagaceae</taxon>
        <taxon>Asparagoideae</taxon>
        <taxon>Asparagus</taxon>
    </lineage>
</organism>
<evidence type="ECO:0000256" key="1">
    <source>
        <dbReference type="ARBA" id="ARBA00005771"/>
    </source>
</evidence>
<dbReference type="Gramene" id="ONK64878">
    <property type="protein sequence ID" value="ONK64878"/>
    <property type="gene ID" value="A4U43_C07F30940"/>
</dbReference>
<dbReference type="EMBL" id="CM007387">
    <property type="protein sequence ID" value="ONK64878.1"/>
    <property type="molecule type" value="Genomic_DNA"/>
</dbReference>
<name>A0A5P1EG52_ASPOF</name>
<dbReference type="PANTHER" id="PTHR11783">
    <property type="entry name" value="SULFOTRANSFERASE SULT"/>
    <property type="match status" value="1"/>
</dbReference>
<dbReference type="EC" id="2.8.2.-" evidence="3"/>
<dbReference type="AlphaFoldDB" id="A0A5P1EG52"/>
<dbReference type="InterPro" id="IPR000863">
    <property type="entry name" value="Sulfotransferase_dom"/>
</dbReference>
<dbReference type="Proteomes" id="UP000243459">
    <property type="component" value="Chromosome 7"/>
</dbReference>
<evidence type="ECO:0000313" key="6">
    <source>
        <dbReference type="Proteomes" id="UP000243459"/>
    </source>
</evidence>
<keyword evidence="6" id="KW-1185">Reference proteome</keyword>
<accession>A0A5P1EG52</accession>
<evidence type="ECO:0000256" key="2">
    <source>
        <dbReference type="ARBA" id="ARBA00022679"/>
    </source>
</evidence>